<evidence type="ECO:0000313" key="2">
    <source>
        <dbReference type="Proteomes" id="UP000823773"/>
    </source>
</evidence>
<proteinExistence type="predicted"/>
<evidence type="ECO:0000313" key="1">
    <source>
        <dbReference type="EMBL" id="MBP1871253.1"/>
    </source>
</evidence>
<comment type="caution">
    <text evidence="1">The sequence shown here is derived from an EMBL/GenBank/DDBJ whole genome shotgun (WGS) entry which is preliminary data.</text>
</comment>
<organism evidence="1 2">
    <name type="scientific">Ensifer adhaerens</name>
    <name type="common">Sinorhizobium morelense</name>
    <dbReference type="NCBI Taxonomy" id="106592"/>
    <lineage>
        <taxon>Bacteria</taxon>
        <taxon>Pseudomonadati</taxon>
        <taxon>Pseudomonadota</taxon>
        <taxon>Alphaproteobacteria</taxon>
        <taxon>Hyphomicrobiales</taxon>
        <taxon>Rhizobiaceae</taxon>
        <taxon>Sinorhizobium/Ensifer group</taxon>
        <taxon>Ensifer</taxon>
    </lineage>
</organism>
<protein>
    <submittedName>
        <fullName evidence="1">Uncharacterized protein</fullName>
    </submittedName>
</protein>
<accession>A0ACC5SRI4</accession>
<dbReference type="EMBL" id="JAGGJR010000001">
    <property type="protein sequence ID" value="MBP1871253.1"/>
    <property type="molecule type" value="Genomic_DNA"/>
</dbReference>
<gene>
    <name evidence="1" type="ORF">J2Z19_000950</name>
</gene>
<reference evidence="1" key="1">
    <citation type="submission" date="2021-03" db="EMBL/GenBank/DDBJ databases">
        <title>Genomic Encyclopedia of Type Strains, Phase IV (KMG-IV): sequencing the most valuable type-strain genomes for metagenomic binning, comparative biology and taxonomic classification.</title>
        <authorList>
            <person name="Goeker M."/>
        </authorList>
    </citation>
    <scope>NUCLEOTIDE SEQUENCE</scope>
    <source>
        <strain evidence="1">DSM 18131</strain>
    </source>
</reference>
<name>A0ACC5SRI4_ENSAD</name>
<keyword evidence="2" id="KW-1185">Reference proteome</keyword>
<dbReference type="Proteomes" id="UP000823773">
    <property type="component" value="Unassembled WGS sequence"/>
</dbReference>
<sequence>MRIARQSGTKHPGLDFRAKLSDLPGIMMLAISSLRCFRVCPIAGT</sequence>